<dbReference type="Gene3D" id="3.40.630.30">
    <property type="match status" value="1"/>
</dbReference>
<comment type="caution">
    <text evidence="2">The sequence shown here is derived from an EMBL/GenBank/DDBJ whole genome shotgun (WGS) entry which is preliminary data.</text>
</comment>
<organism evidence="2 3">
    <name type="scientific">Planoprotostelium fungivorum</name>
    <dbReference type="NCBI Taxonomy" id="1890364"/>
    <lineage>
        <taxon>Eukaryota</taxon>
        <taxon>Amoebozoa</taxon>
        <taxon>Evosea</taxon>
        <taxon>Variosea</taxon>
        <taxon>Cavosteliida</taxon>
        <taxon>Cavosteliaceae</taxon>
        <taxon>Planoprotostelium</taxon>
    </lineage>
</organism>
<sequence>MSNFDELTSIFFICSFDSEEAVLEYTVEEEKSEKVRSSTALSPLTFGEGLAAVLAKNTFSWAEKNNTKVIPSCSYISKGWLPKNPAFARLVRLR</sequence>
<dbReference type="InterPro" id="IPR016181">
    <property type="entry name" value="Acyl_CoA_acyltransferase"/>
</dbReference>
<proteinExistence type="predicted"/>
<feature type="domain" description="N-acetyltransferase" evidence="1">
    <location>
        <begin position="3"/>
        <end position="92"/>
    </location>
</feature>
<gene>
    <name evidence="2" type="ORF">PROFUN_01330</name>
</gene>
<dbReference type="Pfam" id="PF14542">
    <property type="entry name" value="Acetyltransf_CG"/>
    <property type="match status" value="1"/>
</dbReference>
<accession>A0A2P6NZV7</accession>
<evidence type="ECO:0000313" key="3">
    <source>
        <dbReference type="Proteomes" id="UP000241769"/>
    </source>
</evidence>
<keyword evidence="3" id="KW-1185">Reference proteome</keyword>
<evidence type="ECO:0000313" key="2">
    <source>
        <dbReference type="EMBL" id="PRP89467.1"/>
    </source>
</evidence>
<dbReference type="Proteomes" id="UP000241769">
    <property type="component" value="Unassembled WGS sequence"/>
</dbReference>
<dbReference type="OrthoDB" id="74247at2759"/>
<dbReference type="InterPro" id="IPR031165">
    <property type="entry name" value="GNAT_YJDJ"/>
</dbReference>
<reference evidence="2 3" key="1">
    <citation type="journal article" date="2018" name="Genome Biol. Evol.">
        <title>Multiple Roots of Fruiting Body Formation in Amoebozoa.</title>
        <authorList>
            <person name="Hillmann F."/>
            <person name="Forbes G."/>
            <person name="Novohradska S."/>
            <person name="Ferling I."/>
            <person name="Riege K."/>
            <person name="Groth M."/>
            <person name="Westermann M."/>
            <person name="Marz M."/>
            <person name="Spaller T."/>
            <person name="Winckler T."/>
            <person name="Schaap P."/>
            <person name="Glockner G."/>
        </authorList>
    </citation>
    <scope>NUCLEOTIDE SEQUENCE [LARGE SCALE GENOMIC DNA]</scope>
    <source>
        <strain evidence="2 3">Jena</strain>
    </source>
</reference>
<dbReference type="PROSITE" id="PS51729">
    <property type="entry name" value="GNAT_YJDJ"/>
    <property type="match status" value="1"/>
</dbReference>
<dbReference type="PANTHER" id="PTHR31435:SF9">
    <property type="entry name" value="PROTEIN NATD1"/>
    <property type="match status" value="1"/>
</dbReference>
<dbReference type="EMBL" id="MDYQ01000003">
    <property type="protein sequence ID" value="PRP89467.1"/>
    <property type="molecule type" value="Genomic_DNA"/>
</dbReference>
<dbReference type="InterPro" id="IPR045057">
    <property type="entry name" value="Gcn5-rel_NAT"/>
</dbReference>
<evidence type="ECO:0000259" key="1">
    <source>
        <dbReference type="PROSITE" id="PS51729"/>
    </source>
</evidence>
<protein>
    <recommendedName>
        <fullName evidence="1">N-acetyltransferase domain-containing protein</fullName>
    </recommendedName>
</protein>
<dbReference type="InParanoid" id="A0A2P6NZV7"/>
<name>A0A2P6NZV7_9EUKA</name>
<dbReference type="PANTHER" id="PTHR31435">
    <property type="entry name" value="PROTEIN NATD1"/>
    <property type="match status" value="1"/>
</dbReference>
<dbReference type="SUPFAM" id="SSF55729">
    <property type="entry name" value="Acyl-CoA N-acyltransferases (Nat)"/>
    <property type="match status" value="1"/>
</dbReference>
<dbReference type="AlphaFoldDB" id="A0A2P6NZV7"/>